<evidence type="ECO:0000313" key="5">
    <source>
        <dbReference type="WBParaSite" id="ACOC_0000552601-mRNA-1"/>
    </source>
</evidence>
<proteinExistence type="predicted"/>
<keyword evidence="1" id="KW-0812">Transmembrane</keyword>
<dbReference type="Proteomes" id="UP000267027">
    <property type="component" value="Unassembled WGS sequence"/>
</dbReference>
<keyword evidence="1" id="KW-0472">Membrane</keyword>
<evidence type="ECO:0000259" key="2">
    <source>
        <dbReference type="Pfam" id="PF17900"/>
    </source>
</evidence>
<keyword evidence="1" id="KW-1133">Transmembrane helix</keyword>
<dbReference type="PANTHER" id="PTHR11533:SF299">
    <property type="entry name" value="AMINOPEPTIDASE"/>
    <property type="match status" value="1"/>
</dbReference>
<dbReference type="GO" id="GO:0005737">
    <property type="term" value="C:cytoplasm"/>
    <property type="evidence" value="ECO:0007669"/>
    <property type="project" value="TreeGrafter"/>
</dbReference>
<dbReference type="Gene3D" id="3.30.2010.30">
    <property type="match status" value="1"/>
</dbReference>
<dbReference type="OMA" id="LAADMIH"/>
<accession>A0A0R3PLB2</accession>
<name>A0A0R3PLB2_ANGCS</name>
<dbReference type="AlphaFoldDB" id="A0A0R3PLB2"/>
<reference evidence="3 4" key="2">
    <citation type="submission" date="2018-11" db="EMBL/GenBank/DDBJ databases">
        <authorList>
            <consortium name="Pathogen Informatics"/>
        </authorList>
    </citation>
    <scope>NUCLEOTIDE SEQUENCE [LARGE SCALE GENOMIC DNA]</scope>
    <source>
        <strain evidence="3 4">Costa Rica</strain>
    </source>
</reference>
<dbReference type="PANTHER" id="PTHR11533">
    <property type="entry name" value="PROTEASE M1 ZINC METALLOPROTEASE"/>
    <property type="match status" value="1"/>
</dbReference>
<dbReference type="InterPro" id="IPR042097">
    <property type="entry name" value="Aminopeptidase_N-like_N_sf"/>
</dbReference>
<dbReference type="STRING" id="334426.A0A0R3PLB2"/>
<dbReference type="GO" id="GO:0008270">
    <property type="term" value="F:zinc ion binding"/>
    <property type="evidence" value="ECO:0007669"/>
    <property type="project" value="TreeGrafter"/>
</dbReference>
<dbReference type="OrthoDB" id="10031169at2759"/>
<dbReference type="Gene3D" id="2.60.40.1730">
    <property type="entry name" value="tricorn interacting facor f3 domain"/>
    <property type="match status" value="1"/>
</dbReference>
<dbReference type="EMBL" id="UYYA01003876">
    <property type="protein sequence ID" value="VDM57112.1"/>
    <property type="molecule type" value="Genomic_DNA"/>
</dbReference>
<evidence type="ECO:0000313" key="4">
    <source>
        <dbReference type="Proteomes" id="UP000267027"/>
    </source>
</evidence>
<evidence type="ECO:0000256" key="1">
    <source>
        <dbReference type="SAM" id="Phobius"/>
    </source>
</evidence>
<keyword evidence="4" id="KW-1185">Reference proteome</keyword>
<organism evidence="5">
    <name type="scientific">Angiostrongylus costaricensis</name>
    <name type="common">Nematode worm</name>
    <dbReference type="NCBI Taxonomy" id="334426"/>
    <lineage>
        <taxon>Eukaryota</taxon>
        <taxon>Metazoa</taxon>
        <taxon>Ecdysozoa</taxon>
        <taxon>Nematoda</taxon>
        <taxon>Chromadorea</taxon>
        <taxon>Rhabditida</taxon>
        <taxon>Rhabditina</taxon>
        <taxon>Rhabditomorpha</taxon>
        <taxon>Strongyloidea</taxon>
        <taxon>Metastrongylidae</taxon>
        <taxon>Angiostrongylus</taxon>
    </lineage>
</organism>
<dbReference type="InterPro" id="IPR045357">
    <property type="entry name" value="Aminopeptidase_N-like_N"/>
</dbReference>
<dbReference type="GO" id="GO:0006508">
    <property type="term" value="P:proteolysis"/>
    <property type="evidence" value="ECO:0007669"/>
    <property type="project" value="InterPro"/>
</dbReference>
<reference evidence="5" key="1">
    <citation type="submission" date="2017-02" db="UniProtKB">
        <authorList>
            <consortium name="WormBaseParasite"/>
        </authorList>
    </citation>
    <scope>IDENTIFICATION</scope>
</reference>
<dbReference type="SUPFAM" id="SSF55486">
    <property type="entry name" value="Metalloproteases ('zincins'), catalytic domain"/>
    <property type="match status" value="1"/>
</dbReference>
<dbReference type="Pfam" id="PF17900">
    <property type="entry name" value="Peptidase_M1_N"/>
    <property type="match status" value="1"/>
</dbReference>
<dbReference type="GO" id="GO:0043171">
    <property type="term" value="P:peptide catabolic process"/>
    <property type="evidence" value="ECO:0007669"/>
    <property type="project" value="TreeGrafter"/>
</dbReference>
<dbReference type="InterPro" id="IPR050344">
    <property type="entry name" value="Peptidase_M1_aminopeptidases"/>
</dbReference>
<dbReference type="GO" id="GO:0042277">
    <property type="term" value="F:peptide binding"/>
    <property type="evidence" value="ECO:0007669"/>
    <property type="project" value="TreeGrafter"/>
</dbReference>
<evidence type="ECO:0000313" key="3">
    <source>
        <dbReference type="EMBL" id="VDM57112.1"/>
    </source>
</evidence>
<dbReference type="WBParaSite" id="ACOC_0000552601-mRNA-1">
    <property type="protein sequence ID" value="ACOC_0000552601-mRNA-1"/>
    <property type="gene ID" value="ACOC_0000552601"/>
</dbReference>
<dbReference type="SUPFAM" id="SSF63737">
    <property type="entry name" value="Leukotriene A4 hydrolase N-terminal domain"/>
    <property type="match status" value="1"/>
</dbReference>
<dbReference type="GO" id="GO:0016020">
    <property type="term" value="C:membrane"/>
    <property type="evidence" value="ECO:0007669"/>
    <property type="project" value="TreeGrafter"/>
</dbReference>
<dbReference type="PRINTS" id="PR00756">
    <property type="entry name" value="ALADIPTASE"/>
</dbReference>
<dbReference type="GO" id="GO:0070006">
    <property type="term" value="F:metalloaminopeptidase activity"/>
    <property type="evidence" value="ECO:0007669"/>
    <property type="project" value="TreeGrafter"/>
</dbReference>
<feature type="domain" description="Aminopeptidase N-like N-terminal" evidence="2">
    <location>
        <begin position="92"/>
        <end position="283"/>
    </location>
</feature>
<gene>
    <name evidence="3" type="ORF">ACOC_LOCUS5527</name>
</gene>
<protein>
    <submittedName>
        <fullName evidence="5">Peptidase_M1_N domain-containing protein</fullName>
    </submittedName>
</protein>
<feature type="transmembrane region" description="Helical" evidence="1">
    <location>
        <begin position="12"/>
        <end position="32"/>
    </location>
</feature>
<sequence>MPSMVSTYEAKRPLVLTAVLLTMIFVFIYILITFPRLFLNSSSSLLQSQLPPSTIPIRSSSKQNVLPHGDDYPYRFANQPFHRRHIPSIIQPYLYQVQLKLFLPWRPGVSFGQLDFTLNGLASMHFTVRQFTKRIQLHVKQLNITSLRLYHGTARLHVEGVSEEHPQLLDIFSSSDLCPGHNYTVILEFRTKINNQKFAGIFSAPYRHGPENRFKTATHLQPQEARSLFPCIDSPEAKARFDATVIHPTGTYALFNTKEANITTKGEWTTTTFLRSPVMSTYLFSIVVSTMPYKETYTKSGVRIRIYAEEEKLHDTSMALALVPRLLAFFEEYFQLPYPLEKLVFCTKSPMTSSEGTEDENVIASNTFTVGTRALAPLVLLVTRRFVDLVHDRGNSSEWTAESEDKKIY</sequence>
<dbReference type="GO" id="GO:0005615">
    <property type="term" value="C:extracellular space"/>
    <property type="evidence" value="ECO:0007669"/>
    <property type="project" value="TreeGrafter"/>
</dbReference>
<dbReference type="InterPro" id="IPR001930">
    <property type="entry name" value="Peptidase_M1"/>
</dbReference>